<dbReference type="Pfam" id="PF13432">
    <property type="entry name" value="TPR_16"/>
    <property type="match status" value="2"/>
</dbReference>
<name>A0A315ZX03_SEDFL</name>
<feature type="repeat" description="TPR" evidence="3">
    <location>
        <begin position="90"/>
        <end position="123"/>
    </location>
</feature>
<dbReference type="Gene3D" id="1.25.40.10">
    <property type="entry name" value="Tetratricopeptide repeat domain"/>
    <property type="match status" value="3"/>
</dbReference>
<dbReference type="PANTHER" id="PTHR44858">
    <property type="entry name" value="TETRATRICOPEPTIDE REPEAT PROTEIN 6"/>
    <property type="match status" value="1"/>
</dbReference>
<evidence type="ECO:0000256" key="4">
    <source>
        <dbReference type="SAM" id="SignalP"/>
    </source>
</evidence>
<evidence type="ECO:0000256" key="3">
    <source>
        <dbReference type="PROSITE-ProRule" id="PRU00339"/>
    </source>
</evidence>
<dbReference type="PROSITE" id="PS50293">
    <property type="entry name" value="TPR_REGION"/>
    <property type="match status" value="1"/>
</dbReference>
<evidence type="ECO:0000256" key="1">
    <source>
        <dbReference type="ARBA" id="ARBA00022737"/>
    </source>
</evidence>
<protein>
    <submittedName>
        <fullName evidence="5">TPR repeat protein</fullName>
    </submittedName>
</protein>
<dbReference type="RefSeq" id="WP_109618261.1">
    <property type="nucleotide sequence ID" value="NZ_QGDO01000003.1"/>
</dbReference>
<dbReference type="PANTHER" id="PTHR44858:SF1">
    <property type="entry name" value="UDP-N-ACETYLGLUCOSAMINE--PEPTIDE N-ACETYLGLUCOSAMINYLTRANSFERASE SPINDLY-RELATED"/>
    <property type="match status" value="1"/>
</dbReference>
<dbReference type="OrthoDB" id="965869at2"/>
<dbReference type="AlphaFoldDB" id="A0A315ZX03"/>
<proteinExistence type="predicted"/>
<feature type="chain" id="PRO_5016414130" evidence="4">
    <location>
        <begin position="22"/>
        <end position="382"/>
    </location>
</feature>
<dbReference type="InterPro" id="IPR050498">
    <property type="entry name" value="Ycf3"/>
</dbReference>
<dbReference type="InterPro" id="IPR011990">
    <property type="entry name" value="TPR-like_helical_dom_sf"/>
</dbReference>
<feature type="signal peptide" evidence="4">
    <location>
        <begin position="1"/>
        <end position="21"/>
    </location>
</feature>
<dbReference type="InterPro" id="IPR019734">
    <property type="entry name" value="TPR_rpt"/>
</dbReference>
<reference evidence="5 6" key="1">
    <citation type="submission" date="2018-03" db="EMBL/GenBank/DDBJ databases">
        <title>Genomic Encyclopedia of Archaeal and Bacterial Type Strains, Phase II (KMG-II): from individual species to whole genera.</title>
        <authorList>
            <person name="Goeker M."/>
        </authorList>
    </citation>
    <scope>NUCLEOTIDE SEQUENCE [LARGE SCALE GENOMIC DNA]</scope>
    <source>
        <strain evidence="5 6">DSM 28229</strain>
    </source>
</reference>
<dbReference type="Proteomes" id="UP000245535">
    <property type="component" value="Unassembled WGS sequence"/>
</dbReference>
<keyword evidence="6" id="KW-1185">Reference proteome</keyword>
<comment type="caution">
    <text evidence="5">The sequence shown here is derived from an EMBL/GenBank/DDBJ whole genome shotgun (WGS) entry which is preliminary data.</text>
</comment>
<dbReference type="SMART" id="SM00028">
    <property type="entry name" value="TPR"/>
    <property type="match status" value="8"/>
</dbReference>
<evidence type="ECO:0000256" key="2">
    <source>
        <dbReference type="ARBA" id="ARBA00022803"/>
    </source>
</evidence>
<dbReference type="SUPFAM" id="SSF48452">
    <property type="entry name" value="TPR-like"/>
    <property type="match status" value="1"/>
</dbReference>
<sequence>MKFYLYNFFILLLLSHLSSFAQNAPHIHLINDHEVMLNGEKVEISSLDGDEKLLVESHRRQLAFALLEEGIRTRSLAKLDSVNLLMPDLEIAYINKAVLKLEMNKFDEALALYDQALKLSPEHPKALYGKAICLEYLGENEKALANYKELMNQNIASEKVVQQVADIYYHKAEFDSALLYANQLIEDYPSNYKGYYLKAKIELEETTFEDAIFNLKRAQKLYVADNDSLRTDIHYYMALTHFLVDSFDVALSDIEQCLQIDSEHSDKFMNLKGKILFSLASYQDALEAFDEAIEKNQNSALFYNNRAVAHIRLQNYEQAIADVNKAIEIDNQLAEAYLNRGIALEASSEDAQACDDWQKALALGLSQADVYILDACQTDNKK</sequence>
<evidence type="ECO:0000313" key="6">
    <source>
        <dbReference type="Proteomes" id="UP000245535"/>
    </source>
</evidence>
<keyword evidence="2 3" id="KW-0802">TPR repeat</keyword>
<evidence type="ECO:0000313" key="5">
    <source>
        <dbReference type="EMBL" id="PWJ41857.1"/>
    </source>
</evidence>
<dbReference type="GO" id="GO:0009279">
    <property type="term" value="C:cell outer membrane"/>
    <property type="evidence" value="ECO:0007669"/>
    <property type="project" value="TreeGrafter"/>
</dbReference>
<organism evidence="5 6">
    <name type="scientific">Sediminitomix flava</name>
    <dbReference type="NCBI Taxonomy" id="379075"/>
    <lineage>
        <taxon>Bacteria</taxon>
        <taxon>Pseudomonadati</taxon>
        <taxon>Bacteroidota</taxon>
        <taxon>Cytophagia</taxon>
        <taxon>Cytophagales</taxon>
        <taxon>Flammeovirgaceae</taxon>
        <taxon>Sediminitomix</taxon>
    </lineage>
</organism>
<dbReference type="PROSITE" id="PS50005">
    <property type="entry name" value="TPR"/>
    <property type="match status" value="3"/>
</dbReference>
<feature type="repeat" description="TPR" evidence="3">
    <location>
        <begin position="300"/>
        <end position="333"/>
    </location>
</feature>
<dbReference type="EMBL" id="QGDO01000003">
    <property type="protein sequence ID" value="PWJ41857.1"/>
    <property type="molecule type" value="Genomic_DNA"/>
</dbReference>
<feature type="repeat" description="TPR" evidence="3">
    <location>
        <begin position="266"/>
        <end position="299"/>
    </location>
</feature>
<gene>
    <name evidence="5" type="ORF">BC781_103107</name>
</gene>
<keyword evidence="1" id="KW-0677">Repeat</keyword>
<accession>A0A315ZX03</accession>
<dbReference type="GO" id="GO:0046813">
    <property type="term" value="P:receptor-mediated virion attachment to host cell"/>
    <property type="evidence" value="ECO:0007669"/>
    <property type="project" value="TreeGrafter"/>
</dbReference>
<keyword evidence="4" id="KW-0732">Signal</keyword>